<dbReference type="EMBL" id="CP016070">
    <property type="protein sequence ID" value="AOW79415.1"/>
    <property type="molecule type" value="Genomic_DNA"/>
</dbReference>
<dbReference type="InterPro" id="IPR000515">
    <property type="entry name" value="MetI-like"/>
</dbReference>
<dbReference type="GO" id="GO:0055085">
    <property type="term" value="P:transmembrane transport"/>
    <property type="evidence" value="ECO:0007669"/>
    <property type="project" value="InterPro"/>
</dbReference>
<sequence>MSNERLQLGLFRVAYLVLFAFLMAPLVIVIFTSFTEARYLTFPPEALTLQWYGEFLADSHWISAIMNSLVVGLGTMAVATTLGVAAALGVRDHDSRLTNGLMIVSVLPLFIPPVIIAVALLTFLSRFGLNQSYIGVIIAHSLWATPLVFFIMQAVFSRFNWDLHEAALDLGAGPYRTFFEIVLPEIKEGLLAAAIIAFIVSLQEFIMAMFLTGVDTRTIPVLAYTAIRQVLDPVVSVVSTVLVFGVLALLLVAVGSLGAERLARQL</sequence>
<evidence type="ECO:0000256" key="4">
    <source>
        <dbReference type="ARBA" id="ARBA00022519"/>
    </source>
</evidence>
<dbReference type="GeneID" id="29828227"/>
<evidence type="ECO:0000256" key="5">
    <source>
        <dbReference type="ARBA" id="ARBA00022692"/>
    </source>
</evidence>
<keyword evidence="4" id="KW-0997">Cell inner membrane</keyword>
<dbReference type="PROSITE" id="PS50928">
    <property type="entry name" value="ABC_TM1"/>
    <property type="match status" value="1"/>
</dbReference>
<reference evidence="10 11" key="1">
    <citation type="submission" date="2016-06" db="EMBL/GenBank/DDBJ databases">
        <title>Discovery of anaerobic lithoheterotrophic haloarchaeon capable of sulfur respiration by hydrogen and formate.</title>
        <authorList>
            <person name="Sorokin D.Y."/>
            <person name="Kublanov I.V."/>
            <person name="Roman P."/>
            <person name="Sinninghe Damste J.S."/>
            <person name="Golyshin P.N."/>
            <person name="Rojo D."/>
            <person name="Ciordia S."/>
            <person name="Mena Md.C."/>
            <person name="Ferrer M."/>
            <person name="Smedile F."/>
            <person name="Messina E."/>
            <person name="La Cono V."/>
            <person name="Yakimov M.M."/>
        </authorList>
    </citation>
    <scope>NUCLEOTIDE SEQUENCE [LARGE SCALE GENOMIC DNA]</scope>
    <source>
        <strain evidence="10 11">HTSR1</strain>
    </source>
</reference>
<dbReference type="Gene3D" id="1.10.3720.10">
    <property type="entry name" value="MetI-like"/>
    <property type="match status" value="1"/>
</dbReference>
<keyword evidence="2 8" id="KW-0813">Transport</keyword>
<dbReference type="PANTHER" id="PTHR43357:SF4">
    <property type="entry name" value="INNER MEMBRANE ABC TRANSPORTER PERMEASE PROTEIN YDCV"/>
    <property type="match status" value="1"/>
</dbReference>
<dbReference type="RefSeq" id="WP_070364185.1">
    <property type="nucleotide sequence ID" value="NZ_CP016070.1"/>
</dbReference>
<evidence type="ECO:0000256" key="7">
    <source>
        <dbReference type="ARBA" id="ARBA00023136"/>
    </source>
</evidence>
<evidence type="ECO:0000259" key="9">
    <source>
        <dbReference type="PROSITE" id="PS50928"/>
    </source>
</evidence>
<dbReference type="InterPro" id="IPR035906">
    <property type="entry name" value="MetI-like_sf"/>
</dbReference>
<dbReference type="Proteomes" id="UP000185608">
    <property type="component" value="Chromosome"/>
</dbReference>
<proteinExistence type="inferred from homology"/>
<feature type="transmembrane region" description="Helical" evidence="8">
    <location>
        <begin position="12"/>
        <end position="34"/>
    </location>
</feature>
<dbReference type="CDD" id="cd06261">
    <property type="entry name" value="TM_PBP2"/>
    <property type="match status" value="1"/>
</dbReference>
<organism evidence="10 11">
    <name type="scientific">Halodesulfurarchaeum formicicum</name>
    <dbReference type="NCBI Taxonomy" id="1873524"/>
    <lineage>
        <taxon>Archaea</taxon>
        <taxon>Methanobacteriati</taxon>
        <taxon>Methanobacteriota</taxon>
        <taxon>Stenosarchaea group</taxon>
        <taxon>Halobacteria</taxon>
        <taxon>Halobacteriales</taxon>
        <taxon>Halobacteriaceae</taxon>
        <taxon>Halodesulfurarchaeum</taxon>
    </lineage>
</organism>
<evidence type="ECO:0000256" key="6">
    <source>
        <dbReference type="ARBA" id="ARBA00022989"/>
    </source>
</evidence>
<feature type="domain" description="ABC transmembrane type-1" evidence="9">
    <location>
        <begin position="65"/>
        <end position="253"/>
    </location>
</feature>
<comment type="subcellular location">
    <subcellularLocation>
        <location evidence="1">Cell inner membrane</location>
        <topology evidence="1">Multi-pass membrane protein</topology>
    </subcellularLocation>
    <subcellularLocation>
        <location evidence="8">Cell membrane</location>
        <topology evidence="8">Multi-pass membrane protein</topology>
    </subcellularLocation>
</comment>
<keyword evidence="5 8" id="KW-0812">Transmembrane</keyword>
<feature type="transmembrane region" description="Helical" evidence="8">
    <location>
        <begin position="100"/>
        <end position="121"/>
    </location>
</feature>
<dbReference type="SUPFAM" id="SSF161098">
    <property type="entry name" value="MetI-like"/>
    <property type="match status" value="1"/>
</dbReference>
<evidence type="ECO:0000256" key="3">
    <source>
        <dbReference type="ARBA" id="ARBA00022475"/>
    </source>
</evidence>
<evidence type="ECO:0000256" key="1">
    <source>
        <dbReference type="ARBA" id="ARBA00004429"/>
    </source>
</evidence>
<name>A0A1D8S232_9EURY</name>
<dbReference type="AlphaFoldDB" id="A0A1D8S232"/>
<feature type="transmembrane region" description="Helical" evidence="8">
    <location>
        <begin position="133"/>
        <end position="156"/>
    </location>
</feature>
<evidence type="ECO:0000313" key="11">
    <source>
        <dbReference type="Proteomes" id="UP000185608"/>
    </source>
</evidence>
<feature type="transmembrane region" description="Helical" evidence="8">
    <location>
        <begin position="190"/>
        <end position="214"/>
    </location>
</feature>
<dbReference type="Pfam" id="PF00528">
    <property type="entry name" value="BPD_transp_1"/>
    <property type="match status" value="1"/>
</dbReference>
<gene>
    <name evidence="10" type="primary">potC</name>
    <name evidence="10" type="ORF">HTSR_0213</name>
</gene>
<dbReference type="PANTHER" id="PTHR43357">
    <property type="entry name" value="INNER MEMBRANE ABC TRANSPORTER PERMEASE PROTEIN YDCV"/>
    <property type="match status" value="1"/>
</dbReference>
<protein>
    <submittedName>
        <fullName evidence="10">Spermidine/putrescine ABC transporter permease component potC</fullName>
    </submittedName>
</protein>
<dbReference type="GO" id="GO:0005886">
    <property type="term" value="C:plasma membrane"/>
    <property type="evidence" value="ECO:0007669"/>
    <property type="project" value="UniProtKB-SubCell"/>
</dbReference>
<evidence type="ECO:0000313" key="10">
    <source>
        <dbReference type="EMBL" id="AOW79415.1"/>
    </source>
</evidence>
<comment type="similarity">
    <text evidence="8">Belongs to the binding-protein-dependent transport system permease family.</text>
</comment>
<dbReference type="KEGG" id="halh:HTSR_0213"/>
<accession>A0A1D8S232</accession>
<keyword evidence="7 8" id="KW-0472">Membrane</keyword>
<feature type="transmembrane region" description="Helical" evidence="8">
    <location>
        <begin position="234"/>
        <end position="259"/>
    </location>
</feature>
<keyword evidence="6 8" id="KW-1133">Transmembrane helix</keyword>
<evidence type="ECO:0000256" key="2">
    <source>
        <dbReference type="ARBA" id="ARBA00022448"/>
    </source>
</evidence>
<evidence type="ECO:0000256" key="8">
    <source>
        <dbReference type="RuleBase" id="RU363032"/>
    </source>
</evidence>
<keyword evidence="3" id="KW-1003">Cell membrane</keyword>
<feature type="transmembrane region" description="Helical" evidence="8">
    <location>
        <begin position="61"/>
        <end position="88"/>
    </location>
</feature>